<dbReference type="InterPro" id="IPR001775">
    <property type="entry name" value="GspD/PilQ"/>
</dbReference>
<dbReference type="PRINTS" id="PR00811">
    <property type="entry name" value="BCTERIALGSPD"/>
</dbReference>
<evidence type="ECO:0000256" key="4">
    <source>
        <dbReference type="ARBA" id="ARBA00023136"/>
    </source>
</evidence>
<evidence type="ECO:0000256" key="1">
    <source>
        <dbReference type="ARBA" id="ARBA00004370"/>
    </source>
</evidence>
<keyword evidence="4" id="KW-0472">Membrane</keyword>
<keyword evidence="3 8" id="KW-0732">Signal</keyword>
<keyword evidence="5" id="KW-0998">Cell outer membrane</keyword>
<dbReference type="Proteomes" id="UP000287502">
    <property type="component" value="Chromosome"/>
</dbReference>
<keyword evidence="2 7" id="KW-0813">Transport</keyword>
<evidence type="ECO:0000256" key="3">
    <source>
        <dbReference type="ARBA" id="ARBA00022729"/>
    </source>
</evidence>
<dbReference type="AlphaFoldDB" id="A0A3R5XWJ5"/>
<protein>
    <submittedName>
        <fullName evidence="11">Type IV pilus secretin PilQ</fullName>
    </submittedName>
</protein>
<feature type="domain" description="NolW-like" evidence="10">
    <location>
        <begin position="495"/>
        <end position="556"/>
    </location>
</feature>
<dbReference type="GO" id="GO:0009279">
    <property type="term" value="C:cell outer membrane"/>
    <property type="evidence" value="ECO:0007669"/>
    <property type="project" value="UniProtKB-SubCell"/>
</dbReference>
<dbReference type="PANTHER" id="PTHR30604">
    <property type="entry name" value="PROTEIN TRANSPORT PROTEIN HOFQ"/>
    <property type="match status" value="1"/>
</dbReference>
<proteinExistence type="inferred from homology"/>
<dbReference type="EMBL" id="CP035108">
    <property type="protein sequence ID" value="QAR32380.1"/>
    <property type="molecule type" value="Genomic_DNA"/>
</dbReference>
<dbReference type="PROSITE" id="PS51257">
    <property type="entry name" value="PROKAR_LIPOPROTEIN"/>
    <property type="match status" value="1"/>
</dbReference>
<evidence type="ECO:0000256" key="5">
    <source>
        <dbReference type="ARBA" id="ARBA00023237"/>
    </source>
</evidence>
<dbReference type="Pfam" id="PF03958">
    <property type="entry name" value="Secretin_N"/>
    <property type="match status" value="1"/>
</dbReference>
<evidence type="ECO:0000256" key="6">
    <source>
        <dbReference type="RuleBase" id="RU004003"/>
    </source>
</evidence>
<dbReference type="InterPro" id="IPR051808">
    <property type="entry name" value="Type_IV_pilus_biogenesis"/>
</dbReference>
<evidence type="ECO:0000259" key="9">
    <source>
        <dbReference type="Pfam" id="PF00263"/>
    </source>
</evidence>
<dbReference type="PANTHER" id="PTHR30604:SF1">
    <property type="entry name" value="DNA UTILIZATION PROTEIN HOFQ"/>
    <property type="match status" value="1"/>
</dbReference>
<dbReference type="Pfam" id="PF00263">
    <property type="entry name" value="Secretin"/>
    <property type="match status" value="1"/>
</dbReference>
<evidence type="ECO:0000313" key="11">
    <source>
        <dbReference type="EMBL" id="QAR32380.1"/>
    </source>
</evidence>
<organism evidence="11 12">
    <name type="scientific">Geovibrio thiophilus</name>
    <dbReference type="NCBI Taxonomy" id="139438"/>
    <lineage>
        <taxon>Bacteria</taxon>
        <taxon>Pseudomonadati</taxon>
        <taxon>Deferribacterota</taxon>
        <taxon>Deferribacteres</taxon>
        <taxon>Deferribacterales</taxon>
        <taxon>Geovibrionaceae</taxon>
        <taxon>Geovibrio</taxon>
    </lineage>
</organism>
<comment type="similarity">
    <text evidence="6">Belongs to the bacterial secretin family.</text>
</comment>
<evidence type="ECO:0000259" key="10">
    <source>
        <dbReference type="Pfam" id="PF03958"/>
    </source>
</evidence>
<dbReference type="InterPro" id="IPR005644">
    <property type="entry name" value="NolW-like"/>
</dbReference>
<dbReference type="OrthoDB" id="9775455at2"/>
<dbReference type="Gene3D" id="3.30.1370.130">
    <property type="match status" value="1"/>
</dbReference>
<sequence length="788" mass="86697">MSRYRILVLVLTLFAVLSCAGKQPVEEASVKGNLLSGIRIVDLGDGEYAMTLRSAEETQFKVLYSKSPYKLVIFAPSTVMNDEVLKYNFSDEVVEGLAFMPGKDASQIEILLTENVDYDYSQDKSMLSLTFRVYSGGAAALEKYGMDVGAVAPEKAGLASAVRSFRNLSDSSMLKLEFGLDGIARYDYGYLDDSTMYIDLFDVTSSLNKKRYSGQGIISDVKVGEYYPPKKVRFLMKVSSRMPLFAGQDGDKLTVASDMGAVPSDSRYIAAIDALHYKNVQSVIIRFIGRISYTKKIVNNALHLEFDQDVKMLGTVQNRFNFAGLPFRNVEVLKIDGKPVIVFTPEKDIYARVDETQDGILVSASFDEFARANMELSEPASAGSAGAVQAPKPQDLVTLNMKDMDLREAIRLIYFGRAKNVIFGEEVAGKVTLYLREVDYETALRLILRDRNLTKIEENGIVWITSSQKYEERQNAETAKLRAAEQAKELAPLKTEIVPVNFSDASSLSGIVKSVLSKRGSVEVEARTNSFVVRDMPEVITEVKRLMKTVDKRTPQVTIEARIVEVSDINSLNFGVQWGATVQDTTKVHFPNTVNIGGDSSGYMVNIPAAESVGTFALGIMNRTGTFGLDLALSALESQNKAKTISSPRVTTLDNMEATIKSGSKALIVPSGDDTKTEEIDTGIILTVKPHITSNDMVFLDILVEKSTLGEITATTATADEKKAETKVLLANGETTVIGGLYEDEEINYVQGVPGLSKLPILGHMFKGTQKRSTRKELLVFLTPYVEK</sequence>
<reference evidence="11 12" key="1">
    <citation type="submission" date="2019-01" db="EMBL/GenBank/DDBJ databases">
        <title>Geovibrio thiophilus DSM 11263, complete genome.</title>
        <authorList>
            <person name="Spring S."/>
            <person name="Bunk B."/>
            <person name="Sproer C."/>
        </authorList>
    </citation>
    <scope>NUCLEOTIDE SEQUENCE [LARGE SCALE GENOMIC DNA]</scope>
    <source>
        <strain evidence="11 12">DSM 11263</strain>
    </source>
</reference>
<dbReference type="KEGG" id="gtl:EP073_02885"/>
<dbReference type="InterPro" id="IPR038591">
    <property type="entry name" value="NolW-like_sf"/>
</dbReference>
<feature type="domain" description="Type II/III secretion system secretin-like" evidence="9">
    <location>
        <begin position="635"/>
        <end position="786"/>
    </location>
</feature>
<comment type="subcellular location">
    <subcellularLocation>
        <location evidence="7">Cell outer membrane</location>
    </subcellularLocation>
    <subcellularLocation>
        <location evidence="1">Membrane</location>
    </subcellularLocation>
</comment>
<name>A0A3R5XWJ5_9BACT</name>
<accession>A0A3R5XWJ5</accession>
<dbReference type="NCBIfam" id="TIGR02515">
    <property type="entry name" value="IV_pilus_PilQ"/>
    <property type="match status" value="1"/>
</dbReference>
<evidence type="ECO:0000256" key="2">
    <source>
        <dbReference type="ARBA" id="ARBA00022448"/>
    </source>
</evidence>
<evidence type="ECO:0000313" key="12">
    <source>
        <dbReference type="Proteomes" id="UP000287502"/>
    </source>
</evidence>
<dbReference type="InterPro" id="IPR004846">
    <property type="entry name" value="T2SS/T3SS_dom"/>
</dbReference>
<dbReference type="GO" id="GO:0009306">
    <property type="term" value="P:protein secretion"/>
    <property type="evidence" value="ECO:0007669"/>
    <property type="project" value="InterPro"/>
</dbReference>
<evidence type="ECO:0000256" key="7">
    <source>
        <dbReference type="RuleBase" id="RU004004"/>
    </source>
</evidence>
<feature type="signal peptide" evidence="8">
    <location>
        <begin position="1"/>
        <end position="20"/>
    </location>
</feature>
<dbReference type="Gene3D" id="3.30.1370.120">
    <property type="match status" value="1"/>
</dbReference>
<keyword evidence="12" id="KW-1185">Reference proteome</keyword>
<dbReference type="RefSeq" id="WP_128465667.1">
    <property type="nucleotide sequence ID" value="NZ_CP035108.1"/>
</dbReference>
<feature type="chain" id="PRO_5018649092" evidence="8">
    <location>
        <begin position="21"/>
        <end position="788"/>
    </location>
</feature>
<evidence type="ECO:0000256" key="8">
    <source>
        <dbReference type="SAM" id="SignalP"/>
    </source>
</evidence>
<gene>
    <name evidence="11" type="primary">pilQ</name>
    <name evidence="11" type="ORF">EP073_02885</name>
</gene>
<dbReference type="InterPro" id="IPR013355">
    <property type="entry name" value="Pilus_4_PilQ"/>
</dbReference>